<organism evidence="1 2">
    <name type="scientific">Sulfurimonas xiamenensis</name>
    <dbReference type="NCBI Taxonomy" id="2590021"/>
    <lineage>
        <taxon>Bacteria</taxon>
        <taxon>Pseudomonadati</taxon>
        <taxon>Campylobacterota</taxon>
        <taxon>Epsilonproteobacteria</taxon>
        <taxon>Campylobacterales</taxon>
        <taxon>Sulfurimonadaceae</taxon>
        <taxon>Sulfurimonas</taxon>
    </lineage>
</organism>
<name>A0AAJ4A432_9BACT</name>
<evidence type="ECO:0000313" key="1">
    <source>
        <dbReference type="EMBL" id="QFR43560.1"/>
    </source>
</evidence>
<dbReference type="Proteomes" id="UP000326061">
    <property type="component" value="Chromosome"/>
</dbReference>
<dbReference type="RefSeq" id="WP_152299623.1">
    <property type="nucleotide sequence ID" value="NZ_CP041166.1"/>
</dbReference>
<keyword evidence="2" id="KW-1185">Reference proteome</keyword>
<dbReference type="AlphaFoldDB" id="A0AAJ4A432"/>
<accession>A0AAJ4A432</accession>
<proteinExistence type="predicted"/>
<reference evidence="2" key="1">
    <citation type="submission" date="2019-06" db="EMBL/GenBank/DDBJ databases">
        <title>Sulfurimonas gotlandica sp. nov., a chemoautotrophic and psychrotolerant epsilonproteobacterium isolated from a pelagic redoxcline, and an emended description of the genus Sulfurimonas.</title>
        <authorList>
            <person name="Wang S."/>
            <person name="Jiang L."/>
            <person name="Shao Z."/>
        </authorList>
    </citation>
    <scope>NUCLEOTIDE SEQUENCE [LARGE SCALE GENOMIC DNA]</scope>
    <source>
        <strain evidence="2">1-1N</strain>
    </source>
</reference>
<sequence>MKTLLIILLTVFLSSLLYATELEWVDEQIEAIKPPRKGVTVVKVKDPFIFLDKSKPEVKKGAKTSSVARRTVSSSKAVAVATSEKSIKKDTFVLSAIVNSSAMIDGNWYKKNENISNYTITDIDKTSVTLKKGDKEIILSTISRNSNLKFKNK</sequence>
<gene>
    <name evidence="1" type="ORF">FJR47_06415</name>
</gene>
<protein>
    <submittedName>
        <fullName evidence="1">Uncharacterized protein</fullName>
    </submittedName>
</protein>
<dbReference type="KEGG" id="suln:FJR47_06415"/>
<evidence type="ECO:0000313" key="2">
    <source>
        <dbReference type="Proteomes" id="UP000326061"/>
    </source>
</evidence>
<dbReference type="EMBL" id="CP041166">
    <property type="protein sequence ID" value="QFR43560.1"/>
    <property type="molecule type" value="Genomic_DNA"/>
</dbReference>